<keyword evidence="2" id="KW-0808">Transferase</keyword>
<accession>A0A3M2LEZ3</accession>
<gene>
    <name evidence="2" type="ORF">EBN03_03570</name>
</gene>
<evidence type="ECO:0000313" key="3">
    <source>
        <dbReference type="Proteomes" id="UP000279275"/>
    </source>
</evidence>
<reference evidence="2 3" key="1">
    <citation type="submission" date="2018-10" db="EMBL/GenBank/DDBJ databases">
        <title>Isolation from cow dung.</title>
        <authorList>
            <person name="Ling L."/>
        </authorList>
    </citation>
    <scope>NUCLEOTIDE SEQUENCE [LARGE SCALE GENOMIC DNA]</scope>
    <source>
        <strain evidence="2 3">NEAU-LL90</strain>
    </source>
</reference>
<dbReference type="GO" id="GO:0032259">
    <property type="term" value="P:methylation"/>
    <property type="evidence" value="ECO:0007669"/>
    <property type="project" value="UniProtKB-KW"/>
</dbReference>
<sequence>MTRYDSTGRTYARTRRSDPRIGARIEHALRGMSSVADIGAGTGSYEPQRTVVAIDPSLVMLGQRPPGSAPAIQGVAERLPLQSVSVDAALAVLTVHHWHDLAGGLAEMRRVARRRLVILTWDPAVFAEFWLLREYLPAAAETDGLLAVPMDELIALLGEVTVTPVPVPHDCADGFGGAFWRRPQAYLSPVNRAGMSMLALTPEAELSEGLSRLRADLASGAWAERHRDLLLRTELDLGYRLLTVDL</sequence>
<keyword evidence="2" id="KW-0489">Methyltransferase</keyword>
<organism evidence="2 3">
    <name type="scientific">Nocardia stercoris</name>
    <dbReference type="NCBI Taxonomy" id="2483361"/>
    <lineage>
        <taxon>Bacteria</taxon>
        <taxon>Bacillati</taxon>
        <taxon>Actinomycetota</taxon>
        <taxon>Actinomycetes</taxon>
        <taxon>Mycobacteriales</taxon>
        <taxon>Nocardiaceae</taxon>
        <taxon>Nocardia</taxon>
    </lineage>
</organism>
<evidence type="ECO:0000259" key="1">
    <source>
        <dbReference type="Pfam" id="PF08241"/>
    </source>
</evidence>
<dbReference type="SUPFAM" id="SSF53335">
    <property type="entry name" value="S-adenosyl-L-methionine-dependent methyltransferases"/>
    <property type="match status" value="1"/>
</dbReference>
<name>A0A3M2LEZ3_9NOCA</name>
<dbReference type="AlphaFoldDB" id="A0A3M2LEZ3"/>
<dbReference type="Gene3D" id="3.40.50.150">
    <property type="entry name" value="Vaccinia Virus protein VP39"/>
    <property type="match status" value="1"/>
</dbReference>
<comment type="caution">
    <text evidence="2">The sequence shown here is derived from an EMBL/GenBank/DDBJ whole genome shotgun (WGS) entry which is preliminary data.</text>
</comment>
<protein>
    <submittedName>
        <fullName evidence="2">Class I SAM-dependent methyltransferase</fullName>
    </submittedName>
</protein>
<evidence type="ECO:0000313" key="2">
    <source>
        <dbReference type="EMBL" id="RMI35370.1"/>
    </source>
</evidence>
<dbReference type="Proteomes" id="UP000279275">
    <property type="component" value="Unassembled WGS sequence"/>
</dbReference>
<dbReference type="EMBL" id="RFFH01000001">
    <property type="protein sequence ID" value="RMI35370.1"/>
    <property type="molecule type" value="Genomic_DNA"/>
</dbReference>
<feature type="domain" description="Methyltransferase type 11" evidence="1">
    <location>
        <begin position="37"/>
        <end position="114"/>
    </location>
</feature>
<keyword evidence="3" id="KW-1185">Reference proteome</keyword>
<dbReference type="GO" id="GO:0008757">
    <property type="term" value="F:S-adenosylmethionine-dependent methyltransferase activity"/>
    <property type="evidence" value="ECO:0007669"/>
    <property type="project" value="InterPro"/>
</dbReference>
<dbReference type="InterPro" id="IPR029063">
    <property type="entry name" value="SAM-dependent_MTases_sf"/>
</dbReference>
<dbReference type="InterPro" id="IPR013216">
    <property type="entry name" value="Methyltransf_11"/>
</dbReference>
<proteinExistence type="predicted"/>
<dbReference type="OrthoDB" id="9809391at2"/>
<dbReference type="Pfam" id="PF08241">
    <property type="entry name" value="Methyltransf_11"/>
    <property type="match status" value="1"/>
</dbReference>